<dbReference type="GO" id="GO:0043161">
    <property type="term" value="P:proteasome-mediated ubiquitin-dependent protein catabolic process"/>
    <property type="evidence" value="ECO:0007669"/>
    <property type="project" value="TreeGrafter"/>
</dbReference>
<sequence>MHRIFATLFPEEPLIFPEKNEDLIETKNEEQIEALQDLYGTYAQPLKCSYQTNSKKNSIAKNSISILKKREIGLVDFHRYPAARYRLMDRLLPKEGEVVASMTKPTFCGQFSDDGQRFISACQDYSIRIYDTSTFRTFDRLAEIELDDVGWSILDTTLSTDRNSVVYSTWSHSIYLIKLNGDECQSTIQPLYLQPLSNNFSVFSLQFSADCSEIICGANDACVYIYDLQKQQRTLRVSAHQNDVNAVRFLDDSNSLIVSGSDDGLVLVWDRRALNESQPKPVGIFAGHSSGITFVHSRMDSRYLISNCKDQSIKLWDIRRFANESTIQNSRTVSNAINRVWDYRAGAQPQTLQRHGISGDPSVCTYRGHSVGYTLIRCYFSPLFTTGQRYIITGSSDGCIYIYDVLTGAVERCLRIRNNQYGTGRDKCVRDRYIITGSSDGCIYIYDVLTGAVERCLRIRNNQYGTGRDKCVRDVAWHPFENYIISTSWDNRRAHVRWTHTIDITTEPSLSPPVETKVAAVQTPPSLATDQPLNRLAAFRRSLIQPFIDIDYSMDSETESLSE</sequence>
<dbReference type="PANTHER" id="PTHR19847:SF7">
    <property type="entry name" value="DDB1- AND CUL4-ASSOCIATED FACTOR 11"/>
    <property type="match status" value="1"/>
</dbReference>
<dbReference type="PRINTS" id="PR00320">
    <property type="entry name" value="GPROTEINBRPT"/>
</dbReference>
<evidence type="ECO:0000256" key="3">
    <source>
        <dbReference type="PROSITE-ProRule" id="PRU00221"/>
    </source>
</evidence>
<protein>
    <submittedName>
        <fullName evidence="4">Uncharacterized protein</fullName>
    </submittedName>
</protein>
<dbReference type="EMBL" id="CAJNYT010005350">
    <property type="protein sequence ID" value="CAF3730154.1"/>
    <property type="molecule type" value="Genomic_DNA"/>
</dbReference>
<dbReference type="Pfam" id="PF00400">
    <property type="entry name" value="WD40"/>
    <property type="match status" value="6"/>
</dbReference>
<evidence type="ECO:0000313" key="4">
    <source>
        <dbReference type="EMBL" id="CAF3730154.1"/>
    </source>
</evidence>
<proteinExistence type="predicted"/>
<dbReference type="InterPro" id="IPR051859">
    <property type="entry name" value="DCAF"/>
</dbReference>
<gene>
    <name evidence="4" type="ORF">GRG538_LOCUS30209</name>
</gene>
<accession>A0A818WTJ9</accession>
<dbReference type="PROSITE" id="PS50082">
    <property type="entry name" value="WD_REPEATS_2"/>
    <property type="match status" value="2"/>
</dbReference>
<evidence type="ECO:0000256" key="2">
    <source>
        <dbReference type="ARBA" id="ARBA00022737"/>
    </source>
</evidence>
<dbReference type="PANTHER" id="PTHR19847">
    <property type="entry name" value="DDB1- AND CUL4-ASSOCIATED FACTOR 11"/>
    <property type="match status" value="1"/>
</dbReference>
<dbReference type="AlphaFoldDB" id="A0A818WTJ9"/>
<dbReference type="PROSITE" id="PS50294">
    <property type="entry name" value="WD_REPEATS_REGION"/>
    <property type="match status" value="2"/>
</dbReference>
<evidence type="ECO:0000256" key="1">
    <source>
        <dbReference type="ARBA" id="ARBA00022574"/>
    </source>
</evidence>
<dbReference type="InterPro" id="IPR036322">
    <property type="entry name" value="WD40_repeat_dom_sf"/>
</dbReference>
<dbReference type="Gene3D" id="2.130.10.10">
    <property type="entry name" value="YVTN repeat-like/Quinoprotein amine dehydrogenase"/>
    <property type="match status" value="3"/>
</dbReference>
<dbReference type="GO" id="GO:0080008">
    <property type="term" value="C:Cul4-RING E3 ubiquitin ligase complex"/>
    <property type="evidence" value="ECO:0007669"/>
    <property type="project" value="TreeGrafter"/>
</dbReference>
<dbReference type="InterPro" id="IPR001680">
    <property type="entry name" value="WD40_rpt"/>
</dbReference>
<comment type="caution">
    <text evidence="4">The sequence shown here is derived from an EMBL/GenBank/DDBJ whole genome shotgun (WGS) entry which is preliminary data.</text>
</comment>
<dbReference type="SMART" id="SM00320">
    <property type="entry name" value="WD40"/>
    <property type="match status" value="7"/>
</dbReference>
<keyword evidence="2" id="KW-0677">Repeat</keyword>
<dbReference type="Proteomes" id="UP000663872">
    <property type="component" value="Unassembled WGS sequence"/>
</dbReference>
<evidence type="ECO:0000313" key="5">
    <source>
        <dbReference type="Proteomes" id="UP000663872"/>
    </source>
</evidence>
<feature type="repeat" description="WD" evidence="3">
    <location>
        <begin position="237"/>
        <end position="270"/>
    </location>
</feature>
<feature type="repeat" description="WD" evidence="3">
    <location>
        <begin position="285"/>
        <end position="326"/>
    </location>
</feature>
<dbReference type="InterPro" id="IPR015943">
    <property type="entry name" value="WD40/YVTN_repeat-like_dom_sf"/>
</dbReference>
<organism evidence="4 5">
    <name type="scientific">Rotaria socialis</name>
    <dbReference type="NCBI Taxonomy" id="392032"/>
    <lineage>
        <taxon>Eukaryota</taxon>
        <taxon>Metazoa</taxon>
        <taxon>Spiralia</taxon>
        <taxon>Gnathifera</taxon>
        <taxon>Rotifera</taxon>
        <taxon>Eurotatoria</taxon>
        <taxon>Bdelloidea</taxon>
        <taxon>Philodinida</taxon>
        <taxon>Philodinidae</taxon>
        <taxon>Rotaria</taxon>
    </lineage>
</organism>
<dbReference type="InterPro" id="IPR020472">
    <property type="entry name" value="WD40_PAC1"/>
</dbReference>
<keyword evidence="1 3" id="KW-0853">WD repeat</keyword>
<reference evidence="4" key="1">
    <citation type="submission" date="2021-02" db="EMBL/GenBank/DDBJ databases">
        <authorList>
            <person name="Nowell W R."/>
        </authorList>
    </citation>
    <scope>NUCLEOTIDE SEQUENCE</scope>
</reference>
<dbReference type="SUPFAM" id="SSF50978">
    <property type="entry name" value="WD40 repeat-like"/>
    <property type="match status" value="1"/>
</dbReference>
<name>A0A818WTJ9_9BILA</name>